<name>A0A3A1YQ93_9GAMM</name>
<accession>A0A3A1YQ93</accession>
<evidence type="ECO:0000256" key="8">
    <source>
        <dbReference type="PIRSR" id="PIRSR639901-2"/>
    </source>
</evidence>
<evidence type="ECO:0000256" key="7">
    <source>
        <dbReference type="PIRSR" id="PIRSR639901-1"/>
    </source>
</evidence>
<dbReference type="OrthoDB" id="9789797at2"/>
<dbReference type="InterPro" id="IPR007507">
    <property type="entry name" value="Glycos_transf_N"/>
</dbReference>
<proteinExistence type="inferred from homology"/>
<dbReference type="PANTHER" id="PTHR42755">
    <property type="entry name" value="3-DEOXY-MANNO-OCTULOSONATE CYTIDYLYLTRANSFERASE"/>
    <property type="match status" value="1"/>
</dbReference>
<dbReference type="Gene3D" id="3.40.50.11720">
    <property type="entry name" value="3-Deoxy-D-manno-octulosonic-acid transferase, N-terminal domain"/>
    <property type="match status" value="1"/>
</dbReference>
<comment type="caution">
    <text evidence="11">The sequence shown here is derived from an EMBL/GenBank/DDBJ whole genome shotgun (WGS) entry which is preliminary data.</text>
</comment>
<evidence type="ECO:0000256" key="6">
    <source>
        <dbReference type="ARBA" id="ARBA00049183"/>
    </source>
</evidence>
<keyword evidence="9" id="KW-0448">Lipopolysaccharide biosynthesis</keyword>
<comment type="similarity">
    <text evidence="9">Belongs to the glycosyltransferase group 1 family.</text>
</comment>
<evidence type="ECO:0000313" key="11">
    <source>
        <dbReference type="EMBL" id="RIY38514.1"/>
    </source>
</evidence>
<evidence type="ECO:0000256" key="1">
    <source>
        <dbReference type="ARBA" id="ARBA00004713"/>
    </source>
</evidence>
<evidence type="ECO:0000256" key="2">
    <source>
        <dbReference type="ARBA" id="ARBA00012621"/>
    </source>
</evidence>
<evidence type="ECO:0000256" key="5">
    <source>
        <dbReference type="ARBA" id="ARBA00031445"/>
    </source>
</evidence>
<gene>
    <name evidence="11" type="ORF">CKF59_00705</name>
</gene>
<sequence>MFGYFLYKKLWFCLTPLVKFYFKRRGKKDPNYLTNLQQRFKGDYQENSSLISQCKQYGSLHIHAASLGEVNLILSFIEQYFLLQQNGLLKEDLLFSPIVITTNTPTGLKAAKQFVKKFSQEQITVVYTPLEYERAINNFIHTFHPKVSLFVETELWPLFIRKLKETSQLYLINARLSVKNFSKYQKGLLNDSIMSFKKVIAQDATNASIYQALISKQKLENLKLSSQEIQYGISASLEKNLLFKVEPKLRKYQQLINSTLSPKVFIGNNLKFNKHSFNKWSQVTNLLYKFYRQQNKVNLLLASTYPDEVEITLQAIKSINNGFNLVVAPRHPENFTKISQLLKDNNWVVTSLSSMQEQYKSLMSQLSREVEKVDLNSLSSLSHSELLSFLKDNNQNLFNKYWDKLEELLGFNHPRSVLLIDTIGDLASFYQLMDLTIVGGTFNKVGGHDLIDPISHLNSIIIGPNYKNQLGVVDSLSALNCVNVIEPYSKNDAPSVYVTNLQAYIVTYIKEYQSLTAKELYSYIEEQSSLADFSDPSKYRFKELLAYKYFLNQQNALLNHLKILEMV</sequence>
<protein>
    <recommendedName>
        <fullName evidence="3 9">3-deoxy-D-manno-octulosonic acid transferase</fullName>
        <shortName evidence="9">Kdo transferase</shortName>
        <ecNumber evidence="2 9">2.4.99.12</ecNumber>
    </recommendedName>
    <alternativeName>
        <fullName evidence="5 9">Lipid IV(A) 3-deoxy-D-manno-octulosonic acid transferase</fullName>
    </alternativeName>
</protein>
<dbReference type="InterPro" id="IPR038107">
    <property type="entry name" value="Glycos_transf_N_sf"/>
</dbReference>
<feature type="site" description="Transition state stabilizer" evidence="8">
    <location>
        <position position="271"/>
    </location>
</feature>
<evidence type="ECO:0000256" key="3">
    <source>
        <dbReference type="ARBA" id="ARBA00019077"/>
    </source>
</evidence>
<dbReference type="GO" id="GO:0005886">
    <property type="term" value="C:plasma membrane"/>
    <property type="evidence" value="ECO:0007669"/>
    <property type="project" value="UniProtKB-SubCell"/>
</dbReference>
<evidence type="ECO:0000313" key="12">
    <source>
        <dbReference type="Proteomes" id="UP000265964"/>
    </source>
</evidence>
<evidence type="ECO:0000256" key="4">
    <source>
        <dbReference type="ARBA" id="ARBA00022679"/>
    </source>
</evidence>
<dbReference type="EMBL" id="NRJF01000022">
    <property type="protein sequence ID" value="RIY38514.1"/>
    <property type="molecule type" value="Genomic_DNA"/>
</dbReference>
<dbReference type="AlphaFoldDB" id="A0A3A1YQ93"/>
<feature type="active site" description="Proton acceptor" evidence="7">
    <location>
        <position position="69"/>
    </location>
</feature>
<feature type="domain" description="3-deoxy-D-manno-octulosonic-acid transferase N-terminal" evidence="10">
    <location>
        <begin position="54"/>
        <end position="218"/>
    </location>
</feature>
<dbReference type="Gene3D" id="3.40.50.2000">
    <property type="entry name" value="Glycogen Phosphorylase B"/>
    <property type="match status" value="1"/>
</dbReference>
<evidence type="ECO:0000256" key="9">
    <source>
        <dbReference type="RuleBase" id="RU365103"/>
    </source>
</evidence>
<feature type="site" description="Transition state stabilizer" evidence="8">
    <location>
        <position position="152"/>
    </location>
</feature>
<comment type="subcellular location">
    <subcellularLocation>
        <location evidence="9">Cell membrane</location>
    </subcellularLocation>
</comment>
<dbReference type="Proteomes" id="UP000265964">
    <property type="component" value="Unassembled WGS sequence"/>
</dbReference>
<keyword evidence="12" id="KW-1185">Reference proteome</keyword>
<dbReference type="GO" id="GO:0043842">
    <property type="term" value="F:Kdo transferase activity"/>
    <property type="evidence" value="ECO:0007669"/>
    <property type="project" value="UniProtKB-EC"/>
</dbReference>
<dbReference type="GO" id="GO:0009245">
    <property type="term" value="P:lipid A biosynthetic process"/>
    <property type="evidence" value="ECO:0007669"/>
    <property type="project" value="TreeGrafter"/>
</dbReference>
<keyword evidence="4 9" id="KW-0808">Transferase</keyword>
<comment type="function">
    <text evidence="9">Involved in lipopolysaccharide (LPS) biosynthesis. Catalyzes the transfer of 3-deoxy-D-manno-octulosonate (Kdo) residue(s) from CMP-Kdo to lipid IV(A), the tetraacyldisaccharide-1,4'-bisphosphate precursor of lipid A.</text>
</comment>
<comment type="pathway">
    <text evidence="1 9">Bacterial outer membrane biogenesis; LPS core biosynthesis.</text>
</comment>
<dbReference type="EC" id="2.4.99.12" evidence="2 9"/>
<reference evidence="11 12" key="1">
    <citation type="submission" date="2017-08" db="EMBL/GenBank/DDBJ databases">
        <title>Reclassification of Bisgaard taxon 37 and 44.</title>
        <authorList>
            <person name="Christensen H."/>
        </authorList>
    </citation>
    <scope>NUCLEOTIDE SEQUENCE [LARGE SCALE GENOMIC DNA]</scope>
    <source>
        <strain evidence="11 12">EEAB3T1</strain>
    </source>
</reference>
<evidence type="ECO:0000259" key="10">
    <source>
        <dbReference type="Pfam" id="PF04413"/>
    </source>
</evidence>
<dbReference type="UniPathway" id="UPA00958"/>
<keyword evidence="9" id="KW-0472">Membrane</keyword>
<dbReference type="GO" id="GO:0009244">
    <property type="term" value="P:lipopolysaccharide core region biosynthetic process"/>
    <property type="evidence" value="ECO:0007669"/>
    <property type="project" value="UniProtKB-UniRule"/>
</dbReference>
<organism evidence="11 12">
    <name type="scientific">Psittacicella gerlachiana</name>
    <dbReference type="NCBI Taxonomy" id="2028574"/>
    <lineage>
        <taxon>Bacteria</taxon>
        <taxon>Pseudomonadati</taxon>
        <taxon>Pseudomonadota</taxon>
        <taxon>Gammaproteobacteria</taxon>
        <taxon>Pasteurellales</taxon>
        <taxon>Psittacicellaceae</taxon>
        <taxon>Psittacicella</taxon>
    </lineage>
</organism>
<dbReference type="PANTHER" id="PTHR42755:SF1">
    <property type="entry name" value="3-DEOXY-D-MANNO-OCTULOSONIC ACID TRANSFERASE, MITOCHONDRIAL-RELATED"/>
    <property type="match status" value="1"/>
</dbReference>
<keyword evidence="9" id="KW-1003">Cell membrane</keyword>
<comment type="catalytic activity">
    <reaction evidence="6 9">
        <text>lipid IVA (E. coli) + CMP-3-deoxy-beta-D-manno-octulosonate = alpha-Kdo-(2-&gt;6)-lipid IVA (E. coli) + CMP + H(+)</text>
        <dbReference type="Rhea" id="RHEA:28066"/>
        <dbReference type="ChEBI" id="CHEBI:15378"/>
        <dbReference type="ChEBI" id="CHEBI:58603"/>
        <dbReference type="ChEBI" id="CHEBI:60364"/>
        <dbReference type="ChEBI" id="CHEBI:60377"/>
        <dbReference type="ChEBI" id="CHEBI:85987"/>
        <dbReference type="EC" id="2.4.99.12"/>
    </reaction>
</comment>
<dbReference type="InterPro" id="IPR039901">
    <property type="entry name" value="Kdotransferase"/>
</dbReference>
<dbReference type="Pfam" id="PF04413">
    <property type="entry name" value="Glycos_transf_N"/>
    <property type="match status" value="1"/>
</dbReference>